<dbReference type="Gene3D" id="3.90.75.20">
    <property type="match status" value="1"/>
</dbReference>
<dbReference type="SUPFAM" id="SSF54060">
    <property type="entry name" value="His-Me finger endonucleases"/>
    <property type="match status" value="1"/>
</dbReference>
<dbReference type="Pfam" id="PF13392">
    <property type="entry name" value="HNH_3"/>
    <property type="match status" value="1"/>
</dbReference>
<dbReference type="InterPro" id="IPR003615">
    <property type="entry name" value="HNH_nuc"/>
</dbReference>
<name>A0A1I9SEF0_9CAUD</name>
<keyword evidence="3" id="KW-1185">Reference proteome</keyword>
<gene>
    <name evidence="2" type="ORF">kpv48_19</name>
</gene>
<evidence type="ECO:0000313" key="3">
    <source>
        <dbReference type="Proteomes" id="UP000222009"/>
    </source>
</evidence>
<proteinExistence type="predicted"/>
<dbReference type="InterPro" id="IPR044925">
    <property type="entry name" value="His-Me_finger_sf"/>
</dbReference>
<sequence>MPKEIGPELHEIFAYDAETGDLWWLVSRGKAAAGSVANSRTYDGRYYKATYKGTVLLAHRLAWYLHTGEQPPDVIDHADGNGLNNCWDNLRAASSSSNQCNIGATAKSTSGIKGVFPIRGGKLWRAEVCVNGVRYQKHSADPLKLEAWVKSKRESLHGEFARH</sequence>
<keyword evidence="2" id="KW-0540">Nuclease</keyword>
<keyword evidence="2" id="KW-0378">Hydrolase</keyword>
<dbReference type="EMBL" id="KX237514">
    <property type="protein sequence ID" value="AOZ65227.1"/>
    <property type="molecule type" value="Genomic_DNA"/>
</dbReference>
<dbReference type="GO" id="GO:0004519">
    <property type="term" value="F:endonuclease activity"/>
    <property type="evidence" value="ECO:0007669"/>
    <property type="project" value="UniProtKB-KW"/>
</dbReference>
<accession>A0A1I9SEF0</accession>
<reference evidence="2 3" key="1">
    <citation type="submission" date="2016-05" db="EMBL/GenBank/DDBJ databases">
        <title>Complete genome sequence of bacteriophage vB_KpnP_KpV48 lytic for Klebsiella pneumoniae.</title>
        <authorList>
            <person name="Komisarova E.V."/>
            <person name="Krasilnikova V.M."/>
            <person name="Kislichkina A.A."/>
            <person name="Myakinina V.P."/>
            <person name="Volozhantsev N.V."/>
        </authorList>
    </citation>
    <scope>NUCLEOTIDE SEQUENCE [LARGE SCALE GENOMIC DNA]</scope>
</reference>
<protein>
    <submittedName>
        <fullName evidence="2">Putative HNH endonuclease</fullName>
    </submittedName>
</protein>
<organism evidence="2 3">
    <name type="scientific">Klebsiella phage vB_KpnP_KpV48</name>
    <dbReference type="NCBI Taxonomy" id="1912319"/>
    <lineage>
        <taxon>Viruses</taxon>
        <taxon>Duplodnaviria</taxon>
        <taxon>Heunggongvirae</taxon>
        <taxon>Uroviricota</taxon>
        <taxon>Caudoviricetes</taxon>
        <taxon>Autographivirales</taxon>
        <taxon>Autoscriptoviridae</taxon>
        <taxon>Slopekvirinae</taxon>
        <taxon>Drulisvirus</taxon>
        <taxon>Drulisvirus KpV48</taxon>
    </lineage>
</organism>
<keyword evidence="2" id="KW-0255">Endonuclease</keyword>
<feature type="domain" description="HNH nuclease" evidence="1">
    <location>
        <begin position="57"/>
        <end position="99"/>
    </location>
</feature>
<evidence type="ECO:0000313" key="2">
    <source>
        <dbReference type="EMBL" id="AOZ65227.1"/>
    </source>
</evidence>
<evidence type="ECO:0000259" key="1">
    <source>
        <dbReference type="Pfam" id="PF13392"/>
    </source>
</evidence>
<dbReference type="Proteomes" id="UP000222009">
    <property type="component" value="Segment"/>
</dbReference>